<dbReference type="EMBL" id="CTEF01000005">
    <property type="protein sequence ID" value="CQD23041.1"/>
    <property type="molecule type" value="Genomic_DNA"/>
</dbReference>
<dbReference type="Pfam" id="PF12897">
    <property type="entry name" value="Asp_aminotransf"/>
    <property type="match status" value="1"/>
</dbReference>
<dbReference type="Gene3D" id="3.90.1150.10">
    <property type="entry name" value="Aspartate Aminotransferase, domain 1"/>
    <property type="match status" value="1"/>
</dbReference>
<dbReference type="InterPro" id="IPR015421">
    <property type="entry name" value="PyrdxlP-dep_Trfase_major"/>
</dbReference>
<protein>
    <submittedName>
        <fullName evidence="1">Aspartate transaminase</fullName>
    </submittedName>
</protein>
<dbReference type="SUPFAM" id="SSF53383">
    <property type="entry name" value="PLP-dependent transferases"/>
    <property type="match status" value="1"/>
</dbReference>
<dbReference type="Proteomes" id="UP000182227">
    <property type="component" value="Unassembled WGS sequence"/>
</dbReference>
<dbReference type="Gene3D" id="3.40.640.10">
    <property type="entry name" value="Type I PLP-dependent aspartate aminotransferase-like (Major domain)"/>
    <property type="match status" value="1"/>
</dbReference>
<evidence type="ECO:0000313" key="2">
    <source>
        <dbReference type="Proteomes" id="UP000182227"/>
    </source>
</evidence>
<dbReference type="PANTHER" id="PTHR43799:SF1">
    <property type="entry name" value="ASPARTATE AMINOTRANSFERASE"/>
    <property type="match status" value="1"/>
</dbReference>
<dbReference type="InterPro" id="IPR024551">
    <property type="entry name" value="AspAT_Ic"/>
</dbReference>
<organism evidence="1 2">
    <name type="scientific">Mycolicibacterium conceptionense</name>
    <dbReference type="NCBI Taxonomy" id="451644"/>
    <lineage>
        <taxon>Bacteria</taxon>
        <taxon>Bacillati</taxon>
        <taxon>Actinomycetota</taxon>
        <taxon>Actinomycetes</taxon>
        <taxon>Mycobacteriales</taxon>
        <taxon>Mycobacteriaceae</taxon>
        <taxon>Mycolicibacterium</taxon>
    </lineage>
</organism>
<accession>A0A0U1DWN3</accession>
<dbReference type="InterPro" id="IPR015422">
    <property type="entry name" value="PyrdxlP-dep_Trfase_small"/>
</dbReference>
<gene>
    <name evidence="1" type="ORF">BN970_05527</name>
</gene>
<dbReference type="GO" id="GO:0004069">
    <property type="term" value="F:L-aspartate:2-oxoglutarate aminotransferase activity"/>
    <property type="evidence" value="ECO:0007669"/>
    <property type="project" value="InterPro"/>
</dbReference>
<proteinExistence type="predicted"/>
<dbReference type="CDD" id="cd00609">
    <property type="entry name" value="AAT_like"/>
    <property type="match status" value="1"/>
</dbReference>
<dbReference type="AlphaFoldDB" id="A0A0U1DWN3"/>
<name>A0A0U1DWN3_9MYCO</name>
<dbReference type="InterPro" id="IPR015424">
    <property type="entry name" value="PyrdxlP-dep_Trfase"/>
</dbReference>
<evidence type="ECO:0000313" key="1">
    <source>
        <dbReference type="EMBL" id="CQD23041.1"/>
    </source>
</evidence>
<dbReference type="PANTHER" id="PTHR43799">
    <property type="entry name" value="AMINOTRANSFERASE, PUTATIVE-RELATED"/>
    <property type="match status" value="1"/>
</dbReference>
<sequence>MSSSFRFCERRAVSFQSLGRDDLLALHEVQQRNYAELQAKKLSLDLTRGKPAPEQLDLSNALLSLPGSEANSFRDREGTDTRNYGGLHGLPELREIFGELLGIPVQNLIAGNNASLEMMHDVIVYSLLHGGVDSVRPWVQEEKVKFLCPSPGYDRHFAITESLGIEMIAVPMREDGPDVDLIEELVAADPAIKGMWCVPVYGNPTGVTYSWENVRRLVQMRTAANDFRLMWDNAYAVHTLTDEFIRQVDVLGLAEAAGNPNRPLVFASTSKITFAGAGVSFLGGSLGNIAWYLQHAGKKTIGPDKVNQLRHSRFFGDADGVRLQMQRHRQLIAPKFALVAEILEDRLGESKIASWTDPKGGYFVSLDVWPGTAKRTVALAKDAGIAVTEAGSAFPYRKDPDDKNIRIAPTFPSLSDVREAIDGLAHVRCWRRPSRFCVDFELTPHLCG</sequence>
<reference evidence="1 2" key="1">
    <citation type="submission" date="2015-03" db="EMBL/GenBank/DDBJ databases">
        <authorList>
            <person name="Murphy D."/>
        </authorList>
    </citation>
    <scope>NUCLEOTIDE SEQUENCE [LARGE SCALE GENOMIC DNA]</scope>
    <source>
        <strain evidence="1 2">D16</strain>
    </source>
</reference>